<feature type="compositionally biased region" description="Low complexity" evidence="1">
    <location>
        <begin position="157"/>
        <end position="167"/>
    </location>
</feature>
<sequence length="202" mass="21955">MADPEPFAISFPATAARILPAMQPSFDHHDLPAVTAPSGWVQRGERCELWWNGRSVACIVPHAVSGFRVRLDARGASQPKVVQAANVRQARRYAERWCAARLWPQLRLRDAVARLVDVAPGAGAALQPALTREQRQQARRLAEAGAAEMARIKQALAPRRPAALARPDVQARGQNGWSPGTAPAAPPRAMPIVPRARSSPLR</sequence>
<name>A0A246KXM9_9GAMM</name>
<reference evidence="2 3" key="1">
    <citation type="submission" date="2017-06" db="EMBL/GenBank/DDBJ databases">
        <authorList>
            <person name="Kim H.J."/>
            <person name="Triplett B.A."/>
        </authorList>
    </citation>
    <scope>NUCLEOTIDE SEQUENCE [LARGE SCALE GENOMIC DNA]</scope>
    <source>
        <strain evidence="2 3">S18795</strain>
    </source>
</reference>
<evidence type="ECO:0000256" key="1">
    <source>
        <dbReference type="SAM" id="MobiDB-lite"/>
    </source>
</evidence>
<dbReference type="EMBL" id="NIXP01000082">
    <property type="protein sequence ID" value="OWR33293.1"/>
    <property type="molecule type" value="Genomic_DNA"/>
</dbReference>
<feature type="region of interest" description="Disordered" evidence="1">
    <location>
        <begin position="157"/>
        <end position="202"/>
    </location>
</feature>
<dbReference type="Proteomes" id="UP000197904">
    <property type="component" value="Unassembled WGS sequence"/>
</dbReference>
<protein>
    <submittedName>
        <fullName evidence="2">Uncharacterized protein</fullName>
    </submittedName>
</protein>
<organism evidence="2 3">
    <name type="scientific">Stenotrophomonas pavanii</name>
    <dbReference type="NCBI Taxonomy" id="487698"/>
    <lineage>
        <taxon>Bacteria</taxon>
        <taxon>Pseudomonadati</taxon>
        <taxon>Pseudomonadota</taxon>
        <taxon>Gammaproteobacteria</taxon>
        <taxon>Lysobacterales</taxon>
        <taxon>Lysobacteraceae</taxon>
        <taxon>Stenotrophomonas</taxon>
    </lineage>
</organism>
<evidence type="ECO:0000313" key="3">
    <source>
        <dbReference type="Proteomes" id="UP000197904"/>
    </source>
</evidence>
<proteinExistence type="predicted"/>
<evidence type="ECO:0000313" key="2">
    <source>
        <dbReference type="EMBL" id="OWR33293.1"/>
    </source>
</evidence>
<comment type="caution">
    <text evidence="2">The sequence shown here is derived from an EMBL/GenBank/DDBJ whole genome shotgun (WGS) entry which is preliminary data.</text>
</comment>
<accession>A0A246KXM9</accession>
<dbReference type="AlphaFoldDB" id="A0A246KXM9"/>
<gene>
    <name evidence="2" type="ORF">CEE55_12650</name>
</gene>